<comment type="similarity">
    <text evidence="2">Belongs to the SLC13A/DASS transporter (TC 2.A.47) family. DIT1 subfamily.</text>
</comment>
<evidence type="ECO:0000313" key="7">
    <source>
        <dbReference type="EMBL" id="MBP1888701.1"/>
    </source>
</evidence>
<feature type="transmembrane region" description="Helical" evidence="6">
    <location>
        <begin position="12"/>
        <end position="30"/>
    </location>
</feature>
<dbReference type="NCBIfam" id="TIGR00785">
    <property type="entry name" value="dass"/>
    <property type="match status" value="1"/>
</dbReference>
<feature type="transmembrane region" description="Helical" evidence="6">
    <location>
        <begin position="220"/>
        <end position="243"/>
    </location>
</feature>
<sequence>MEKNNINSLPSSKYIKFLLCIAIAIIIWLIPHPIGVSSIAWHMLAIFIATILGFILRPFPIGAVAIIGVTLAIITHTITMKTAFSGFSKNIIWLVVMAFFISRGLSKTGLGSRIAYKFIKHFGKKTLGLCYSIVFCDLILAPATPSNTARAGGIISPIVTSLAKSFGSDPENGTERKIGSFLMFSEFHGNIITSAMFMTAMAANPLAKSLAASFGIQITWFSWFLAALVPGVISLIVIPFIIYKLFPPEIKITPDAPKIAEEALKKMGKLKNSEKIMALIFILVLVLWILGGFLHINTTLTALIGFSLLLIFDILNWDDVKSEKGAWDVLIWFSILVMMADQLNKLGLISYLRDIVKVNLTGFPWPIILIILVVVFFYSHYIFASATAHVSAMYSAFLGIALAEGVPPMLAAISLALFANLFASTTHYANGPATILYSSGYVPQNKWWGLNFILGLFYFIIWLGIGSLWWKLLGIY</sequence>
<evidence type="ECO:0000256" key="1">
    <source>
        <dbReference type="ARBA" id="ARBA00004141"/>
    </source>
</evidence>
<dbReference type="RefSeq" id="WP_209795434.1">
    <property type="nucleotide sequence ID" value="NZ_JAGGJZ010000001.1"/>
</dbReference>
<evidence type="ECO:0000256" key="2">
    <source>
        <dbReference type="ARBA" id="ARBA00007349"/>
    </source>
</evidence>
<protein>
    <submittedName>
        <fullName evidence="7">DASS family divalent anion:Na+ symporter</fullName>
    </submittedName>
</protein>
<keyword evidence="4 6" id="KW-1133">Transmembrane helix</keyword>
<feature type="transmembrane region" description="Helical" evidence="6">
    <location>
        <begin position="363"/>
        <end position="384"/>
    </location>
</feature>
<feature type="transmembrane region" description="Helical" evidence="6">
    <location>
        <begin position="126"/>
        <end position="143"/>
    </location>
</feature>
<comment type="caution">
    <text evidence="7">The sequence shown here is derived from an EMBL/GenBank/DDBJ whole genome shotgun (WGS) entry which is preliminary data.</text>
</comment>
<feature type="transmembrane region" description="Helical" evidence="6">
    <location>
        <begin position="36"/>
        <end position="56"/>
    </location>
</feature>
<evidence type="ECO:0000256" key="3">
    <source>
        <dbReference type="ARBA" id="ARBA00022692"/>
    </source>
</evidence>
<keyword evidence="3 6" id="KW-0812">Transmembrane</keyword>
<evidence type="ECO:0000313" key="8">
    <source>
        <dbReference type="Proteomes" id="UP000783390"/>
    </source>
</evidence>
<feature type="transmembrane region" description="Helical" evidence="6">
    <location>
        <begin position="63"/>
        <end position="84"/>
    </location>
</feature>
<name>A0ABS4EXH6_9CLOT</name>
<reference evidence="7 8" key="1">
    <citation type="submission" date="2021-03" db="EMBL/GenBank/DDBJ databases">
        <title>Genomic Encyclopedia of Type Strains, Phase IV (KMG-IV): sequencing the most valuable type-strain genomes for metagenomic binning, comparative biology and taxonomic classification.</title>
        <authorList>
            <person name="Goeker M."/>
        </authorList>
    </citation>
    <scope>NUCLEOTIDE SEQUENCE [LARGE SCALE GENOMIC DNA]</scope>
    <source>
        <strain evidence="7 8">DSM 3984</strain>
    </source>
</reference>
<dbReference type="InterPro" id="IPR030676">
    <property type="entry name" value="CitT-rel"/>
</dbReference>
<keyword evidence="5 6" id="KW-0472">Membrane</keyword>
<dbReference type="PANTHER" id="PTHR42826">
    <property type="entry name" value="DICARBOXYLATE TRANSPORTER 2.1, CHLOROPLASTIC"/>
    <property type="match status" value="1"/>
</dbReference>
<dbReference type="Pfam" id="PF00939">
    <property type="entry name" value="Na_sulph_symp"/>
    <property type="match status" value="1"/>
</dbReference>
<evidence type="ECO:0000256" key="5">
    <source>
        <dbReference type="ARBA" id="ARBA00023136"/>
    </source>
</evidence>
<feature type="transmembrane region" description="Helical" evidence="6">
    <location>
        <begin position="396"/>
        <end position="422"/>
    </location>
</feature>
<feature type="transmembrane region" description="Helical" evidence="6">
    <location>
        <begin position="447"/>
        <end position="470"/>
    </location>
</feature>
<dbReference type="Proteomes" id="UP000783390">
    <property type="component" value="Unassembled WGS sequence"/>
</dbReference>
<organism evidence="7 8">
    <name type="scientific">Clostridium moniliforme</name>
    <dbReference type="NCBI Taxonomy" id="39489"/>
    <lineage>
        <taxon>Bacteria</taxon>
        <taxon>Bacillati</taxon>
        <taxon>Bacillota</taxon>
        <taxon>Clostridia</taxon>
        <taxon>Eubacteriales</taxon>
        <taxon>Clostridiaceae</taxon>
        <taxon>Clostridium</taxon>
    </lineage>
</organism>
<evidence type="ECO:0000256" key="4">
    <source>
        <dbReference type="ARBA" id="ARBA00022989"/>
    </source>
</evidence>
<feature type="transmembrane region" description="Helical" evidence="6">
    <location>
        <begin position="90"/>
        <end position="106"/>
    </location>
</feature>
<keyword evidence="8" id="KW-1185">Reference proteome</keyword>
<dbReference type="PIRSF" id="PIRSF002457">
    <property type="entry name" value="DASS"/>
    <property type="match status" value="1"/>
</dbReference>
<comment type="subcellular location">
    <subcellularLocation>
        <location evidence="1">Membrane</location>
        <topology evidence="1">Multi-pass membrane protein</topology>
    </subcellularLocation>
</comment>
<feature type="transmembrane region" description="Helical" evidence="6">
    <location>
        <begin position="276"/>
        <end position="294"/>
    </location>
</feature>
<evidence type="ECO:0000256" key="6">
    <source>
        <dbReference type="SAM" id="Phobius"/>
    </source>
</evidence>
<dbReference type="InterPro" id="IPR001898">
    <property type="entry name" value="SLC13A/DASS"/>
</dbReference>
<dbReference type="EMBL" id="JAGGJZ010000001">
    <property type="protein sequence ID" value="MBP1888701.1"/>
    <property type="molecule type" value="Genomic_DNA"/>
</dbReference>
<feature type="transmembrane region" description="Helical" evidence="6">
    <location>
        <begin position="329"/>
        <end position="351"/>
    </location>
</feature>
<gene>
    <name evidence="7" type="ORF">J2Z53_000280</name>
</gene>
<proteinExistence type="inferred from homology"/>
<accession>A0ABS4EXH6</accession>